<feature type="binding site" evidence="4">
    <location>
        <position position="46"/>
    </location>
    <ligand>
        <name>a divalent metal cation</name>
        <dbReference type="ChEBI" id="CHEBI:60240"/>
    </ligand>
</feature>
<evidence type="ECO:0000256" key="1">
    <source>
        <dbReference type="ARBA" id="ARBA00008853"/>
    </source>
</evidence>
<comment type="similarity">
    <text evidence="1">Belongs to the SMP-30/CGR1 family.</text>
</comment>
<organism evidence="6 7">
    <name type="scientific">Streptoalloteichus hindustanus</name>
    <dbReference type="NCBI Taxonomy" id="2017"/>
    <lineage>
        <taxon>Bacteria</taxon>
        <taxon>Bacillati</taxon>
        <taxon>Actinomycetota</taxon>
        <taxon>Actinomycetes</taxon>
        <taxon>Pseudonocardiales</taxon>
        <taxon>Pseudonocardiaceae</taxon>
        <taxon>Streptoalloteichus</taxon>
    </lineage>
</organism>
<dbReference type="PANTHER" id="PTHR47572">
    <property type="entry name" value="LIPOPROTEIN-RELATED"/>
    <property type="match status" value="1"/>
</dbReference>
<gene>
    <name evidence="6" type="ORF">SAMN05444320_102645</name>
</gene>
<dbReference type="Gene3D" id="2.120.10.30">
    <property type="entry name" value="TolB, C-terminal domain"/>
    <property type="match status" value="1"/>
</dbReference>
<keyword evidence="4" id="KW-0479">Metal-binding</keyword>
<dbReference type="InterPro" id="IPR051262">
    <property type="entry name" value="SMP-30/CGR1_Lactonase"/>
</dbReference>
<evidence type="ECO:0000256" key="4">
    <source>
        <dbReference type="PIRSR" id="PIRSR605511-2"/>
    </source>
</evidence>
<dbReference type="InterPro" id="IPR011042">
    <property type="entry name" value="6-blade_b-propeller_TolB-like"/>
</dbReference>
<evidence type="ECO:0000259" key="5">
    <source>
        <dbReference type="Pfam" id="PF08450"/>
    </source>
</evidence>
<feature type="active site" description="Proton donor/acceptor" evidence="3">
    <location>
        <position position="241"/>
    </location>
</feature>
<dbReference type="PANTHER" id="PTHR47572:SF4">
    <property type="entry name" value="LACTONASE DRP35"/>
    <property type="match status" value="1"/>
</dbReference>
<evidence type="ECO:0000313" key="7">
    <source>
        <dbReference type="Proteomes" id="UP000184501"/>
    </source>
</evidence>
<feature type="binding site" evidence="4">
    <location>
        <position position="191"/>
    </location>
    <ligand>
        <name>a divalent metal cation</name>
        <dbReference type="ChEBI" id="CHEBI:60240"/>
    </ligand>
</feature>
<dbReference type="SUPFAM" id="SSF63829">
    <property type="entry name" value="Calcium-dependent phosphotriesterase"/>
    <property type="match status" value="1"/>
</dbReference>
<dbReference type="GO" id="GO:0046872">
    <property type="term" value="F:metal ion binding"/>
    <property type="evidence" value="ECO:0007669"/>
    <property type="project" value="UniProtKB-KW"/>
</dbReference>
<dbReference type="STRING" id="2017.SAMN05444320_102645"/>
<dbReference type="EMBL" id="FQVN01000002">
    <property type="protein sequence ID" value="SHF14409.1"/>
    <property type="molecule type" value="Genomic_DNA"/>
</dbReference>
<sequence length="334" mass="36455">MLGVMSPAGDAPVVRGPYEIHDERFAPCAHGDLRLERLWDDGRWLEGPAYFPAGRYLVFSDIPNDRLLRWDETTGAVGVLRSPAHHPNGNTVDLQGRLVTCEQGERRVTRTEHDGTTTVIADRFRGLRFNSPNDVVVRSDGSIWFTDPDYGIASDYEGHRAESEIGGCHVYRVDPASGQTRVVADDFQRPNGLAFSRDERQLYVADTTAGHIRALDLAEDDTSSPVTGGRVFAEPSGGDVDGLRLDADGRVWTAVGEAVDCYDPDGSLLGRIRVPGRVANLTFGGARRNRMFLCGGTALYSLLMSVNGARRPTTRTALDRSALHRPAKLPLPGG</sequence>
<dbReference type="Proteomes" id="UP000184501">
    <property type="component" value="Unassembled WGS sequence"/>
</dbReference>
<name>A0A1M4Z8L1_STRHI</name>
<dbReference type="InterPro" id="IPR013658">
    <property type="entry name" value="SGL"/>
</dbReference>
<feature type="binding site" evidence="4">
    <location>
        <position position="241"/>
    </location>
    <ligand>
        <name>a divalent metal cation</name>
        <dbReference type="ChEBI" id="CHEBI:60240"/>
    </ligand>
</feature>
<evidence type="ECO:0000313" key="6">
    <source>
        <dbReference type="EMBL" id="SHF14409.1"/>
    </source>
</evidence>
<dbReference type="PRINTS" id="PR01790">
    <property type="entry name" value="SMP30FAMILY"/>
</dbReference>
<reference evidence="6 7" key="1">
    <citation type="submission" date="2016-11" db="EMBL/GenBank/DDBJ databases">
        <authorList>
            <person name="Jaros S."/>
            <person name="Januszkiewicz K."/>
            <person name="Wedrychowicz H."/>
        </authorList>
    </citation>
    <scope>NUCLEOTIDE SEQUENCE [LARGE SCALE GENOMIC DNA]</scope>
    <source>
        <strain evidence="6 7">DSM 44523</strain>
    </source>
</reference>
<proteinExistence type="inferred from homology"/>
<dbReference type="InterPro" id="IPR005511">
    <property type="entry name" value="SMP-30"/>
</dbReference>
<keyword evidence="4" id="KW-0862">Zinc</keyword>
<dbReference type="AlphaFoldDB" id="A0A1M4Z8L1"/>
<dbReference type="Pfam" id="PF08450">
    <property type="entry name" value="SGL"/>
    <property type="match status" value="1"/>
</dbReference>
<accession>A0A1M4Z8L1</accession>
<feature type="domain" description="SMP-30/Gluconolactonase/LRE-like region" evidence="5">
    <location>
        <begin position="46"/>
        <end position="293"/>
    </location>
</feature>
<comment type="cofactor">
    <cofactor evidence="4">
        <name>Zn(2+)</name>
        <dbReference type="ChEBI" id="CHEBI:29105"/>
    </cofactor>
    <text evidence="4">Binds 1 divalent metal cation per subunit.</text>
</comment>
<keyword evidence="2" id="KW-0378">Hydrolase</keyword>
<keyword evidence="7" id="KW-1185">Reference proteome</keyword>
<evidence type="ECO:0000256" key="2">
    <source>
        <dbReference type="ARBA" id="ARBA00022801"/>
    </source>
</evidence>
<dbReference type="GO" id="GO:0016787">
    <property type="term" value="F:hydrolase activity"/>
    <property type="evidence" value="ECO:0007669"/>
    <property type="project" value="UniProtKB-KW"/>
</dbReference>
<feature type="binding site" evidence="4">
    <location>
        <position position="133"/>
    </location>
    <ligand>
        <name>substrate</name>
    </ligand>
</feature>
<protein>
    <submittedName>
        <fullName evidence="6">Gluconolactonase</fullName>
    </submittedName>
</protein>
<evidence type="ECO:0000256" key="3">
    <source>
        <dbReference type="PIRSR" id="PIRSR605511-1"/>
    </source>
</evidence>